<organism evidence="2 3">
    <name type="scientific">Caerostris darwini</name>
    <dbReference type="NCBI Taxonomy" id="1538125"/>
    <lineage>
        <taxon>Eukaryota</taxon>
        <taxon>Metazoa</taxon>
        <taxon>Ecdysozoa</taxon>
        <taxon>Arthropoda</taxon>
        <taxon>Chelicerata</taxon>
        <taxon>Arachnida</taxon>
        <taxon>Araneae</taxon>
        <taxon>Araneomorphae</taxon>
        <taxon>Entelegynae</taxon>
        <taxon>Araneoidea</taxon>
        <taxon>Araneidae</taxon>
        <taxon>Caerostris</taxon>
    </lineage>
</organism>
<proteinExistence type="predicted"/>
<comment type="caution">
    <text evidence="2">The sequence shown here is derived from an EMBL/GenBank/DDBJ whole genome shotgun (WGS) entry which is preliminary data.</text>
</comment>
<sequence length="105" mass="12021">MPENWNNVYKLLKHWSLINISSVLIRTCHIVTNGSGPSPPACPDTPKSEGLIYFSVTVVVVFLIYLLLSYCRAPFRRKCVVLPEKWQWAAIENYGFSFLTSLDQQ</sequence>
<evidence type="ECO:0000256" key="1">
    <source>
        <dbReference type="SAM" id="Phobius"/>
    </source>
</evidence>
<keyword evidence="3" id="KW-1185">Reference proteome</keyword>
<accession>A0AAV4SLV4</accession>
<evidence type="ECO:0000313" key="3">
    <source>
        <dbReference type="Proteomes" id="UP001054837"/>
    </source>
</evidence>
<keyword evidence="1" id="KW-0812">Transmembrane</keyword>
<evidence type="ECO:0000313" key="2">
    <source>
        <dbReference type="EMBL" id="GIY33806.1"/>
    </source>
</evidence>
<protein>
    <submittedName>
        <fullName evidence="2">Uncharacterized protein</fullName>
    </submittedName>
</protein>
<reference evidence="2 3" key="1">
    <citation type="submission" date="2021-06" db="EMBL/GenBank/DDBJ databases">
        <title>Caerostris darwini draft genome.</title>
        <authorList>
            <person name="Kono N."/>
            <person name="Arakawa K."/>
        </authorList>
    </citation>
    <scope>NUCLEOTIDE SEQUENCE [LARGE SCALE GENOMIC DNA]</scope>
</reference>
<feature type="transmembrane region" description="Helical" evidence="1">
    <location>
        <begin position="50"/>
        <end position="68"/>
    </location>
</feature>
<keyword evidence="1" id="KW-1133">Transmembrane helix</keyword>
<dbReference type="EMBL" id="BPLQ01007986">
    <property type="protein sequence ID" value="GIY33806.1"/>
    <property type="molecule type" value="Genomic_DNA"/>
</dbReference>
<dbReference type="AlphaFoldDB" id="A0AAV4SLV4"/>
<dbReference type="Proteomes" id="UP001054837">
    <property type="component" value="Unassembled WGS sequence"/>
</dbReference>
<keyword evidence="1" id="KW-0472">Membrane</keyword>
<gene>
    <name evidence="2" type="ORF">CDAR_587561</name>
</gene>
<name>A0AAV4SLV4_9ARAC</name>